<dbReference type="AlphaFoldDB" id="A0AA88AAA5"/>
<sequence>MFKRRHNGTKGQRRVAAWVCDGRFATARRYSAKRACERNGSAAEQGGLEPVGSSNEVSSASAEDGDGFYILNC</sequence>
<evidence type="ECO:0000313" key="3">
    <source>
        <dbReference type="Proteomes" id="UP001187192"/>
    </source>
</evidence>
<accession>A0AA88AAA5</accession>
<evidence type="ECO:0000256" key="1">
    <source>
        <dbReference type="SAM" id="MobiDB-lite"/>
    </source>
</evidence>
<feature type="region of interest" description="Disordered" evidence="1">
    <location>
        <begin position="40"/>
        <end position="64"/>
    </location>
</feature>
<comment type="caution">
    <text evidence="2">The sequence shown here is derived from an EMBL/GenBank/DDBJ whole genome shotgun (WGS) entry which is preliminary data.</text>
</comment>
<reference evidence="2" key="1">
    <citation type="submission" date="2023-07" db="EMBL/GenBank/DDBJ databases">
        <title>draft genome sequence of fig (Ficus carica).</title>
        <authorList>
            <person name="Takahashi T."/>
            <person name="Nishimura K."/>
        </authorList>
    </citation>
    <scope>NUCLEOTIDE SEQUENCE</scope>
</reference>
<keyword evidence="3" id="KW-1185">Reference proteome</keyword>
<dbReference type="EMBL" id="BTGU01000029">
    <property type="protein sequence ID" value="GMN48814.1"/>
    <property type="molecule type" value="Genomic_DNA"/>
</dbReference>
<protein>
    <submittedName>
        <fullName evidence="2">Uncharacterized protein</fullName>
    </submittedName>
</protein>
<feature type="compositionally biased region" description="Polar residues" evidence="1">
    <location>
        <begin position="52"/>
        <end position="61"/>
    </location>
</feature>
<proteinExistence type="predicted"/>
<evidence type="ECO:0000313" key="2">
    <source>
        <dbReference type="EMBL" id="GMN48814.1"/>
    </source>
</evidence>
<gene>
    <name evidence="2" type="ORF">TIFTF001_017984</name>
</gene>
<organism evidence="2 3">
    <name type="scientific">Ficus carica</name>
    <name type="common">Common fig</name>
    <dbReference type="NCBI Taxonomy" id="3494"/>
    <lineage>
        <taxon>Eukaryota</taxon>
        <taxon>Viridiplantae</taxon>
        <taxon>Streptophyta</taxon>
        <taxon>Embryophyta</taxon>
        <taxon>Tracheophyta</taxon>
        <taxon>Spermatophyta</taxon>
        <taxon>Magnoliopsida</taxon>
        <taxon>eudicotyledons</taxon>
        <taxon>Gunneridae</taxon>
        <taxon>Pentapetalae</taxon>
        <taxon>rosids</taxon>
        <taxon>fabids</taxon>
        <taxon>Rosales</taxon>
        <taxon>Moraceae</taxon>
        <taxon>Ficeae</taxon>
        <taxon>Ficus</taxon>
    </lineage>
</organism>
<dbReference type="Proteomes" id="UP001187192">
    <property type="component" value="Unassembled WGS sequence"/>
</dbReference>
<name>A0AA88AAA5_FICCA</name>